<comment type="caution">
    <text evidence="6">The sequence shown here is derived from an EMBL/GenBank/DDBJ whole genome shotgun (WGS) entry which is preliminary data.</text>
</comment>
<dbReference type="InterPro" id="IPR051550">
    <property type="entry name" value="SCF-Subunits/Alg-Epimerases"/>
</dbReference>
<dbReference type="InterPro" id="IPR001810">
    <property type="entry name" value="F-box_dom"/>
</dbReference>
<sequence>MSGVSTTSTTTLKTDVTSKVLPGDKSGLPLEIWQIIFSYLSVRDLGCVTRVSKTWHDLALSIDMTRWKELYLACKEWRHPYWPLNVRLEPPSWKQAYRDQYLSTRFWRRCSRQAHKAGCMSLLKRSKERQNIQVGPGLQHETLKSAFAVANEYDRILVHPGIYDEQLEMTLKVPFELVGVGELGSVILVVCLEHLALTGRLSNLVLRAPWFSNFILKVRSGYVQVDNCIMEDGMMCVVNPASCHVQFCTLRHATVIMQHVNASIIRNCEFSQSDNANIVVEGYPKEDKSWAYTYLCQQTDEVFSQKQAQGYKNLLKVTDSTTSTLHSTFTGKSFTASTIKTYDTLSRGRAFSQECDYMNVSVVNSGVNGHAGGACGAAQSGVNVNNSGAHLCGMRAEARDVNGSRASGNTINVNRPVSSEDTTQQDIRNTVSHSTDVNDHEQNQCGECASDEGHGHLIHAETCCHRNNEEEGNDTDGGEWLEIIDERKPWQLEGEERKDRATKPQDLKSLEEPEEDCASPEHEPSSSATSKAGTSDTTQGASEKLFEKRDASQQGEAHNRLGEGGSIHKPTSYAKGDGETEHSPKHSDVRGISSLTAEAKKETGHSKNLGWDSALGGVPSTAGAGASTGESEITQGGEIVPQTHTVELHPNTGKGHLVNGDAFPQHLAALNKGDHSGDHDPNPPVLLNPHPYPLRPHSDLHPHQHHHHHHHPHPPQPLSHSANSPKVGDIVDNHPLPKNPLEAEREERRSQGSFHSSRKDGSSSEDDDDDLSILNDLESVGSRGSHHAPSSSSSEDEEQAEEELFRRDSVYDCSDTEESVIMLPHLRQKHLEASLSANAVNADVGSICSQASRPITFSATQDEGVMSYIGKVRGCLIHHCRMMHSKGGVMVSLQGHALISGCDISNVSYGVRCIQNSRVVILKNRIHHCRTSGIFMRLAASGLISGNDIHSNNEAGLDIRKNADPIVQHNRIHHGKRSGVVVLGSGRGHIRSNSIYSNTEAGIYILYGGNPTVSENTIYDGKAAGVAVNEGGQGYIFGQYNLLLWSLYSGNSDLRPFTVTEMRS</sequence>
<dbReference type="InterPro" id="IPR022441">
    <property type="entry name" value="Para_beta_helix_rpt-2"/>
</dbReference>
<dbReference type="Pfam" id="PF12937">
    <property type="entry name" value="F-box-like"/>
    <property type="match status" value="1"/>
</dbReference>
<feature type="compositionally biased region" description="Basic and acidic residues" evidence="4">
    <location>
        <begin position="672"/>
        <end position="681"/>
    </location>
</feature>
<evidence type="ECO:0000313" key="7">
    <source>
        <dbReference type="Proteomes" id="UP001374579"/>
    </source>
</evidence>
<dbReference type="PANTHER" id="PTHR22990">
    <property type="entry name" value="F-BOX ONLY PROTEIN"/>
    <property type="match status" value="1"/>
</dbReference>
<dbReference type="Gene3D" id="2.160.20.10">
    <property type="entry name" value="Single-stranded right-handed beta-helix, Pectin lyase-like"/>
    <property type="match status" value="1"/>
</dbReference>
<evidence type="ECO:0000313" key="6">
    <source>
        <dbReference type="EMBL" id="KAK7091322.1"/>
    </source>
</evidence>
<keyword evidence="7" id="KW-1185">Reference proteome</keyword>
<reference evidence="6 7" key="1">
    <citation type="submission" date="2024-02" db="EMBL/GenBank/DDBJ databases">
        <title>Chromosome-scale genome assembly of the rough periwinkle Littorina saxatilis.</title>
        <authorList>
            <person name="De Jode A."/>
            <person name="Faria R."/>
            <person name="Formenti G."/>
            <person name="Sims Y."/>
            <person name="Smith T.P."/>
            <person name="Tracey A."/>
            <person name="Wood J.M.D."/>
            <person name="Zagrodzka Z.B."/>
            <person name="Johannesson K."/>
            <person name="Butlin R.K."/>
            <person name="Leder E.H."/>
        </authorList>
    </citation>
    <scope>NUCLEOTIDE SEQUENCE [LARGE SCALE GENOMIC DNA]</scope>
    <source>
        <strain evidence="6">Snail1</strain>
        <tissue evidence="6">Muscle</tissue>
    </source>
</reference>
<dbReference type="SMART" id="SM00256">
    <property type="entry name" value="FBOX"/>
    <property type="match status" value="1"/>
</dbReference>
<dbReference type="InterPro" id="IPR006626">
    <property type="entry name" value="PbH1"/>
</dbReference>
<name>A0AAN9G1F7_9CAEN</name>
<dbReference type="Gene3D" id="1.20.1280.50">
    <property type="match status" value="1"/>
</dbReference>
<dbReference type="SMART" id="SM00710">
    <property type="entry name" value="PbH1"/>
    <property type="match status" value="8"/>
</dbReference>
<accession>A0AAN9G1F7</accession>
<feature type="region of interest" description="Disordered" evidence="4">
    <location>
        <begin position="669"/>
        <end position="809"/>
    </location>
</feature>
<evidence type="ECO:0000256" key="3">
    <source>
        <dbReference type="ARBA" id="ARBA00022786"/>
    </source>
</evidence>
<feature type="compositionally biased region" description="Pro residues" evidence="4">
    <location>
        <begin position="682"/>
        <end position="694"/>
    </location>
</feature>
<evidence type="ECO:0000256" key="1">
    <source>
        <dbReference type="ARBA" id="ARBA00004906"/>
    </source>
</evidence>
<feature type="compositionally biased region" description="Basic and acidic residues" evidence="4">
    <location>
        <begin position="491"/>
        <end position="511"/>
    </location>
</feature>
<evidence type="ECO:0000256" key="2">
    <source>
        <dbReference type="ARBA" id="ARBA00022737"/>
    </source>
</evidence>
<feature type="compositionally biased region" description="Basic and acidic residues" evidence="4">
    <location>
        <begin position="576"/>
        <end position="589"/>
    </location>
</feature>
<dbReference type="InterPro" id="IPR039448">
    <property type="entry name" value="Beta_helix"/>
</dbReference>
<evidence type="ECO:0000259" key="5">
    <source>
        <dbReference type="PROSITE" id="PS50181"/>
    </source>
</evidence>
<feature type="compositionally biased region" description="Basic residues" evidence="4">
    <location>
        <begin position="703"/>
        <end position="713"/>
    </location>
</feature>
<feature type="region of interest" description="Disordered" evidence="4">
    <location>
        <begin position="601"/>
        <end position="633"/>
    </location>
</feature>
<feature type="compositionally biased region" description="Basic and acidic residues" evidence="4">
    <location>
        <begin position="544"/>
        <end position="561"/>
    </location>
</feature>
<feature type="region of interest" description="Disordered" evidence="4">
    <location>
        <begin position="491"/>
        <end position="589"/>
    </location>
</feature>
<dbReference type="InterPro" id="IPR036047">
    <property type="entry name" value="F-box-like_dom_sf"/>
</dbReference>
<dbReference type="NCBIfam" id="TIGR03804">
    <property type="entry name" value="para_beta_helix"/>
    <property type="match status" value="1"/>
</dbReference>
<dbReference type="AlphaFoldDB" id="A0AAN9G1F7"/>
<feature type="domain" description="F-box" evidence="5">
    <location>
        <begin position="22"/>
        <end position="70"/>
    </location>
</feature>
<dbReference type="GO" id="GO:0006511">
    <property type="term" value="P:ubiquitin-dependent protein catabolic process"/>
    <property type="evidence" value="ECO:0007669"/>
    <property type="project" value="TreeGrafter"/>
</dbReference>
<comment type="pathway">
    <text evidence="1">Protein modification; protein ubiquitination.</text>
</comment>
<keyword evidence="3" id="KW-0833">Ubl conjugation pathway</keyword>
<keyword evidence="2" id="KW-0677">Repeat</keyword>
<feature type="compositionally biased region" description="Basic and acidic residues" evidence="4">
    <location>
        <begin position="741"/>
        <end position="750"/>
    </location>
</feature>
<dbReference type="PROSITE" id="PS50181">
    <property type="entry name" value="FBOX"/>
    <property type="match status" value="1"/>
</dbReference>
<dbReference type="Pfam" id="PF13229">
    <property type="entry name" value="Beta_helix"/>
    <property type="match status" value="1"/>
</dbReference>
<evidence type="ECO:0000256" key="4">
    <source>
        <dbReference type="SAM" id="MobiDB-lite"/>
    </source>
</evidence>
<feature type="region of interest" description="Disordered" evidence="4">
    <location>
        <begin position="404"/>
        <end position="425"/>
    </location>
</feature>
<dbReference type="Proteomes" id="UP001374579">
    <property type="component" value="Unassembled WGS sequence"/>
</dbReference>
<dbReference type="GO" id="GO:0042981">
    <property type="term" value="P:regulation of apoptotic process"/>
    <property type="evidence" value="ECO:0007669"/>
    <property type="project" value="TreeGrafter"/>
</dbReference>
<dbReference type="PANTHER" id="PTHR22990:SF15">
    <property type="entry name" value="F-BOX ONLY PROTEIN 10"/>
    <property type="match status" value="1"/>
</dbReference>
<dbReference type="InterPro" id="IPR012334">
    <property type="entry name" value="Pectin_lyas_fold"/>
</dbReference>
<dbReference type="EMBL" id="JBAMIC010000022">
    <property type="protein sequence ID" value="KAK7091322.1"/>
    <property type="molecule type" value="Genomic_DNA"/>
</dbReference>
<dbReference type="InterPro" id="IPR011050">
    <property type="entry name" value="Pectin_lyase_fold/virulence"/>
</dbReference>
<gene>
    <name evidence="6" type="ORF">V1264_009017</name>
</gene>
<proteinExistence type="predicted"/>
<feature type="compositionally biased region" description="Polar residues" evidence="4">
    <location>
        <begin position="525"/>
        <end position="541"/>
    </location>
</feature>
<dbReference type="SUPFAM" id="SSF81383">
    <property type="entry name" value="F-box domain"/>
    <property type="match status" value="1"/>
</dbReference>
<protein>
    <recommendedName>
        <fullName evidence="5">F-box domain-containing protein</fullName>
    </recommendedName>
</protein>
<organism evidence="6 7">
    <name type="scientific">Littorina saxatilis</name>
    <dbReference type="NCBI Taxonomy" id="31220"/>
    <lineage>
        <taxon>Eukaryota</taxon>
        <taxon>Metazoa</taxon>
        <taxon>Spiralia</taxon>
        <taxon>Lophotrochozoa</taxon>
        <taxon>Mollusca</taxon>
        <taxon>Gastropoda</taxon>
        <taxon>Caenogastropoda</taxon>
        <taxon>Littorinimorpha</taxon>
        <taxon>Littorinoidea</taxon>
        <taxon>Littorinidae</taxon>
        <taxon>Littorina</taxon>
    </lineage>
</organism>
<dbReference type="SUPFAM" id="SSF51126">
    <property type="entry name" value="Pectin lyase-like"/>
    <property type="match status" value="2"/>
</dbReference>